<name>C5M9W6_CANTT</name>
<dbReference type="OrthoDB" id="66881at2759"/>
<dbReference type="InterPro" id="IPR020946">
    <property type="entry name" value="Flavin_mOase-like"/>
</dbReference>
<evidence type="ECO:0000313" key="5">
    <source>
        <dbReference type="EMBL" id="EER33460.1"/>
    </source>
</evidence>
<keyword evidence="2" id="KW-0285">Flavoprotein</keyword>
<dbReference type="Proteomes" id="UP000002037">
    <property type="component" value="Unassembled WGS sequence"/>
</dbReference>
<protein>
    <recommendedName>
        <fullName evidence="7">Thiol-specific monooxygenase</fullName>
    </recommendedName>
</protein>
<dbReference type="KEGG" id="ctp:CTRG_02278"/>
<evidence type="ECO:0000256" key="3">
    <source>
        <dbReference type="ARBA" id="ARBA00022827"/>
    </source>
</evidence>
<dbReference type="EMBL" id="GG692397">
    <property type="protein sequence ID" value="EER33460.1"/>
    <property type="molecule type" value="Genomic_DNA"/>
</dbReference>
<proteinExistence type="inferred from homology"/>
<dbReference type="GeneID" id="8301719"/>
<dbReference type="HOGENOM" id="CLU_006909_5_3_1"/>
<comment type="similarity">
    <text evidence="1">Belongs to the FMO family.</text>
</comment>
<evidence type="ECO:0000256" key="1">
    <source>
        <dbReference type="ARBA" id="ARBA00009183"/>
    </source>
</evidence>
<evidence type="ECO:0000313" key="6">
    <source>
        <dbReference type="Proteomes" id="UP000002037"/>
    </source>
</evidence>
<dbReference type="Pfam" id="PF00743">
    <property type="entry name" value="FMO-like"/>
    <property type="match status" value="1"/>
</dbReference>
<keyword evidence="3" id="KW-0274">FAD</keyword>
<dbReference type="STRING" id="294747.C5M9W6"/>
<dbReference type="RefSeq" id="XP_002547981.1">
    <property type="nucleotide sequence ID" value="XM_002547935.1"/>
</dbReference>
<dbReference type="SUPFAM" id="SSF51905">
    <property type="entry name" value="FAD/NAD(P)-binding domain"/>
    <property type="match status" value="2"/>
</dbReference>
<dbReference type="PANTHER" id="PTHR23023">
    <property type="entry name" value="DIMETHYLANILINE MONOOXYGENASE"/>
    <property type="match status" value="1"/>
</dbReference>
<dbReference type="GO" id="GO:0050661">
    <property type="term" value="F:NADP binding"/>
    <property type="evidence" value="ECO:0007669"/>
    <property type="project" value="InterPro"/>
</dbReference>
<dbReference type="eggNOG" id="KOG1399">
    <property type="taxonomic scope" value="Eukaryota"/>
</dbReference>
<dbReference type="GO" id="GO:0004499">
    <property type="term" value="F:N,N-dimethylaniline monooxygenase activity"/>
    <property type="evidence" value="ECO:0007669"/>
    <property type="project" value="InterPro"/>
</dbReference>
<evidence type="ECO:0008006" key="7">
    <source>
        <dbReference type="Google" id="ProtNLM"/>
    </source>
</evidence>
<evidence type="ECO:0000256" key="4">
    <source>
        <dbReference type="ARBA" id="ARBA00023002"/>
    </source>
</evidence>
<organism evidence="5 6">
    <name type="scientific">Candida tropicalis (strain ATCC MYA-3404 / T1)</name>
    <name type="common">Yeast</name>
    <dbReference type="NCBI Taxonomy" id="294747"/>
    <lineage>
        <taxon>Eukaryota</taxon>
        <taxon>Fungi</taxon>
        <taxon>Dikarya</taxon>
        <taxon>Ascomycota</taxon>
        <taxon>Saccharomycotina</taxon>
        <taxon>Pichiomycetes</taxon>
        <taxon>Debaryomycetaceae</taxon>
        <taxon>Candida/Lodderomyces clade</taxon>
        <taxon>Candida</taxon>
    </lineage>
</organism>
<dbReference type="InterPro" id="IPR036188">
    <property type="entry name" value="FAD/NAD-bd_sf"/>
</dbReference>
<dbReference type="AlphaFoldDB" id="C5M9W6"/>
<dbReference type="Gene3D" id="3.50.50.60">
    <property type="entry name" value="FAD/NAD(P)-binding domain"/>
    <property type="match status" value="2"/>
</dbReference>
<keyword evidence="6" id="KW-1185">Reference proteome</keyword>
<keyword evidence="4" id="KW-0560">Oxidoreductase</keyword>
<dbReference type="InterPro" id="IPR050346">
    <property type="entry name" value="FMO-like"/>
</dbReference>
<gene>
    <name evidence="5" type="ORF">CTRG_02278</name>
</gene>
<evidence type="ECO:0000256" key="2">
    <source>
        <dbReference type="ARBA" id="ARBA00022630"/>
    </source>
</evidence>
<sequence length="514" mass="59096">MVSLNINSIGIIGGGPGGLASLYEFLNTSKDGESTIGTDKRPINPAFSKIVVFEQKDQPGGVWTKSNNKKEYDFEIPPQDILNTENYNDPFIIRPKNEIPDGIQESSKENPIITEKNKLQDELEWKRNGIYPFLFTNIPARFTRFSYLPNEQQYQDKSRIIYPFLYHQELEQRFIDFINQQELNQYIRTNTTIENIYKNQQGKWIITARYKNPNTNKNEWYKEEFDAIVIANGHYTIPYIPKIKGLSKFNENFPNVLIHAKSFKSIEEFENKNVLIIGGSISAANLIQYIIPVAKSITNSKRGKSIAFEFINDALKVPEIIQKETIDKIDPKTGNVHFKDGSIGKYDKILITTGYHYHYPFASDYLKLVNPGNLSRVKGLYYDTFYQNDPTLGTVGIAVSHLNFHTIEASSIALAGVWSGYKQLPSLKEQQDWETSNVESKGDSIIFHYYNHHEAKEKFVDKLVNFAPKNRYNPLEIDGEFVNEIDDGLEKLSELYYSLKDKKLTIKDTSLPVE</sequence>
<dbReference type="VEuPathDB" id="FungiDB:CTRG_02278"/>
<dbReference type="GO" id="GO:0050660">
    <property type="term" value="F:flavin adenine dinucleotide binding"/>
    <property type="evidence" value="ECO:0007669"/>
    <property type="project" value="InterPro"/>
</dbReference>
<accession>C5M9W6</accession>
<reference evidence="5 6" key="1">
    <citation type="journal article" date="2009" name="Nature">
        <title>Evolution of pathogenicity and sexual reproduction in eight Candida genomes.</title>
        <authorList>
            <person name="Butler G."/>
            <person name="Rasmussen M.D."/>
            <person name="Lin M.F."/>
            <person name="Santos M.A."/>
            <person name="Sakthikumar S."/>
            <person name="Munro C.A."/>
            <person name="Rheinbay E."/>
            <person name="Grabherr M."/>
            <person name="Forche A."/>
            <person name="Reedy J.L."/>
            <person name="Agrafioti I."/>
            <person name="Arnaud M.B."/>
            <person name="Bates S."/>
            <person name="Brown A.J."/>
            <person name="Brunke S."/>
            <person name="Costanzo M.C."/>
            <person name="Fitzpatrick D.A."/>
            <person name="de Groot P.W."/>
            <person name="Harris D."/>
            <person name="Hoyer L.L."/>
            <person name="Hube B."/>
            <person name="Klis F.M."/>
            <person name="Kodira C."/>
            <person name="Lennard N."/>
            <person name="Logue M.E."/>
            <person name="Martin R."/>
            <person name="Neiman A.M."/>
            <person name="Nikolaou E."/>
            <person name="Quail M.A."/>
            <person name="Quinn J."/>
            <person name="Santos M.C."/>
            <person name="Schmitzberger F.F."/>
            <person name="Sherlock G."/>
            <person name="Shah P."/>
            <person name="Silverstein K.A."/>
            <person name="Skrzypek M.S."/>
            <person name="Soll D."/>
            <person name="Staggs R."/>
            <person name="Stansfield I."/>
            <person name="Stumpf M.P."/>
            <person name="Sudbery P.E."/>
            <person name="Srikantha T."/>
            <person name="Zeng Q."/>
            <person name="Berman J."/>
            <person name="Berriman M."/>
            <person name="Heitman J."/>
            <person name="Gow N.A."/>
            <person name="Lorenz M.C."/>
            <person name="Birren B.W."/>
            <person name="Kellis M."/>
            <person name="Cuomo C.A."/>
        </authorList>
    </citation>
    <scope>NUCLEOTIDE SEQUENCE [LARGE SCALE GENOMIC DNA]</scope>
    <source>
        <strain evidence="6">ATCC MYA-3404 / T1</strain>
    </source>
</reference>